<name>A0A8X8BI52_POLSE</name>
<organism evidence="3 4">
    <name type="scientific">Polypterus senegalus</name>
    <name type="common">Senegal bichir</name>
    <dbReference type="NCBI Taxonomy" id="55291"/>
    <lineage>
        <taxon>Eukaryota</taxon>
        <taxon>Metazoa</taxon>
        <taxon>Chordata</taxon>
        <taxon>Craniata</taxon>
        <taxon>Vertebrata</taxon>
        <taxon>Euteleostomi</taxon>
        <taxon>Actinopterygii</taxon>
        <taxon>Polypteriformes</taxon>
        <taxon>Polypteridae</taxon>
        <taxon>Polypterus</taxon>
    </lineage>
</organism>
<dbReference type="SUPFAM" id="SSF47986">
    <property type="entry name" value="DEATH domain"/>
    <property type="match status" value="1"/>
</dbReference>
<dbReference type="GO" id="GO:0042981">
    <property type="term" value="P:regulation of apoptotic process"/>
    <property type="evidence" value="ECO:0007669"/>
    <property type="project" value="InterPro"/>
</dbReference>
<dbReference type="EMBL" id="JAATIS010009265">
    <property type="protein sequence ID" value="KAG2455819.1"/>
    <property type="molecule type" value="Genomic_DNA"/>
</dbReference>
<dbReference type="InterPro" id="IPR001875">
    <property type="entry name" value="DED_dom"/>
</dbReference>
<reference evidence="3 4" key="1">
    <citation type="journal article" date="2021" name="Cell">
        <title>Tracing the genetic footprints of vertebrate landing in non-teleost ray-finned fishes.</title>
        <authorList>
            <person name="Bi X."/>
            <person name="Wang K."/>
            <person name="Yang L."/>
            <person name="Pan H."/>
            <person name="Jiang H."/>
            <person name="Wei Q."/>
            <person name="Fang M."/>
            <person name="Yu H."/>
            <person name="Zhu C."/>
            <person name="Cai Y."/>
            <person name="He Y."/>
            <person name="Gan X."/>
            <person name="Zeng H."/>
            <person name="Yu D."/>
            <person name="Zhu Y."/>
            <person name="Jiang H."/>
            <person name="Qiu Q."/>
            <person name="Yang H."/>
            <person name="Zhang Y.E."/>
            <person name="Wang W."/>
            <person name="Zhu M."/>
            <person name="He S."/>
            <person name="Zhang G."/>
        </authorList>
    </citation>
    <scope>NUCLEOTIDE SEQUENCE [LARGE SCALE GENOMIC DNA]</scope>
    <source>
        <strain evidence="3">Bchr_013</strain>
    </source>
</reference>
<feature type="non-terminal residue" evidence="3">
    <location>
        <position position="533"/>
    </location>
</feature>
<dbReference type="PANTHER" id="PTHR16768">
    <property type="entry name" value="DOWN REGULATED IN RENAL CARCINOMA 1/TU3A"/>
    <property type="match status" value="1"/>
</dbReference>
<gene>
    <name evidence="3" type="primary">Fam107b_1</name>
    <name evidence="3" type="ORF">GTO96_0007264</name>
</gene>
<feature type="domain" description="DED" evidence="2">
    <location>
        <begin position="16"/>
        <end position="95"/>
    </location>
</feature>
<accession>A0A8X8BI52</accession>
<dbReference type="AlphaFoldDB" id="A0A8X8BI52"/>
<dbReference type="InterPro" id="IPR011029">
    <property type="entry name" value="DEATH-like_dom_sf"/>
</dbReference>
<evidence type="ECO:0000256" key="1">
    <source>
        <dbReference type="ARBA" id="ARBA00023054"/>
    </source>
</evidence>
<sequence>MEVVSSFNCQTLLRSEFNRLATNLSQNVQDEKTVRSLKAFWAEVIPKSKLDCVLDVRELLLILLEAGHVSLTDLDVVKRQLSMLGLCSMVQMCLQYEANVQRIAFPTTSNSPLPGTENETKAYSPDGYVDAHFPVMESNALHSSHSKEGAACHHNEPEECDEQQFCTQLSGLMRNTAPTLSSVSQNGTETHFLPGDTQLSCSLTTQTSNQTWNPETEVGVLDTSVVPNYTSAAHHESIPSMSYPLTTVRGVGVREFLVSYYNSPHLRQLCEEMKNLKRDDVVIALHCQKSILPQLGPKQKEELKIGEMKFTVWHVFTMALSVEHEQGVHIISSGTRQDGPLGSRLEVAGREVGYSSVLYTALETEKQKSCRGCAEFLETSDSVNDDTIPTPSIPVTPTKAVIPVKIYPTQQELHRELLLTHRRGLPMRKVSELQKVLEKVRLKKKLKEEFEKKKTSLDQALFKRLQKQYEVYSNIEKIIVFIQRELQSSGQLHGYRRMHTKWFACEKEDIPDIQDHTQHGIASRLCSGGQGMA</sequence>
<dbReference type="Gene3D" id="1.10.533.10">
    <property type="entry name" value="Death Domain, Fas"/>
    <property type="match status" value="1"/>
</dbReference>
<evidence type="ECO:0000313" key="4">
    <source>
        <dbReference type="Proteomes" id="UP000886611"/>
    </source>
</evidence>
<dbReference type="PANTHER" id="PTHR16768:SF5">
    <property type="entry name" value="FI14214P"/>
    <property type="match status" value="1"/>
</dbReference>
<dbReference type="InterPro" id="IPR009533">
    <property type="entry name" value="FAM107"/>
</dbReference>
<keyword evidence="1" id="KW-0175">Coiled coil</keyword>
<dbReference type="Pfam" id="PF06625">
    <property type="entry name" value="DUF1151"/>
    <property type="match status" value="1"/>
</dbReference>
<comment type="caution">
    <text evidence="3">The sequence shown here is derived from an EMBL/GenBank/DDBJ whole genome shotgun (WGS) entry which is preliminary data.</text>
</comment>
<evidence type="ECO:0000313" key="3">
    <source>
        <dbReference type="EMBL" id="KAG2455819.1"/>
    </source>
</evidence>
<dbReference type="PROSITE" id="PS50168">
    <property type="entry name" value="DED"/>
    <property type="match status" value="1"/>
</dbReference>
<dbReference type="Proteomes" id="UP000886611">
    <property type="component" value="Unassembled WGS sequence"/>
</dbReference>
<proteinExistence type="predicted"/>
<evidence type="ECO:0000259" key="2">
    <source>
        <dbReference type="PROSITE" id="PS50168"/>
    </source>
</evidence>
<feature type="non-terminal residue" evidence="3">
    <location>
        <position position="1"/>
    </location>
</feature>
<protein>
    <submittedName>
        <fullName evidence="3">F107B protein</fullName>
    </submittedName>
</protein>
<keyword evidence="4" id="KW-1185">Reference proteome</keyword>